<feature type="region of interest" description="Disordered" evidence="1">
    <location>
        <begin position="76"/>
        <end position="111"/>
    </location>
</feature>
<dbReference type="InterPro" id="IPR010736">
    <property type="entry name" value="SHIPPO-rpt"/>
</dbReference>
<evidence type="ECO:0000313" key="3">
    <source>
        <dbReference type="RefSeq" id="XP_035827160.1"/>
    </source>
</evidence>
<reference evidence="3" key="1">
    <citation type="submission" date="2025-08" db="UniProtKB">
        <authorList>
            <consortium name="RefSeq"/>
        </authorList>
    </citation>
    <scope>IDENTIFICATION</scope>
</reference>
<keyword evidence="2" id="KW-1185">Reference proteome</keyword>
<gene>
    <name evidence="3" type="primary">LOC106012543</name>
</gene>
<feature type="compositionally biased region" description="Polar residues" evidence="1">
    <location>
        <begin position="90"/>
        <end position="101"/>
    </location>
</feature>
<organism evidence="2 3">
    <name type="scientific">Aplysia californica</name>
    <name type="common">California sea hare</name>
    <dbReference type="NCBI Taxonomy" id="6500"/>
    <lineage>
        <taxon>Eukaryota</taxon>
        <taxon>Metazoa</taxon>
        <taxon>Spiralia</taxon>
        <taxon>Lophotrochozoa</taxon>
        <taxon>Mollusca</taxon>
        <taxon>Gastropoda</taxon>
        <taxon>Heterobranchia</taxon>
        <taxon>Euthyneura</taxon>
        <taxon>Tectipleura</taxon>
        <taxon>Aplysiida</taxon>
        <taxon>Aplysioidea</taxon>
        <taxon>Aplysiidae</taxon>
        <taxon>Aplysia</taxon>
    </lineage>
</organism>
<dbReference type="GeneID" id="106012543"/>
<name>A0ABM1VXL7_APLCA</name>
<evidence type="ECO:0000313" key="2">
    <source>
        <dbReference type="Proteomes" id="UP000694888"/>
    </source>
</evidence>
<accession>A0ABM1VXL7</accession>
<feature type="compositionally biased region" description="Low complexity" evidence="1">
    <location>
        <begin position="78"/>
        <end position="89"/>
    </location>
</feature>
<proteinExistence type="predicted"/>
<protein>
    <submittedName>
        <fullName evidence="3">Outer dense fiber protein 3</fullName>
    </submittedName>
</protein>
<sequence length="223" mass="24287">MTKTRVPGPKYTLPPLIGTNNHDPTREKAPGYSMAGKRTYSYGHSPGPYYFDSGITNRGRVNNSGFTLLGRPKHSIWGSSSSSPGPSSSNDYSQTEPSSPRYSFGLPRKINYNNGGPGPNSYYVPSGIGQGRKATIYGRDDKRGFAYDYAKSPGPSYNYGNATYSGGPAYTMGMRTKRLTNKTVTPGPDYYFPTVNGTAFSSPRFSMGIRHHEDVMPLADVSD</sequence>
<dbReference type="RefSeq" id="XP_035827160.1">
    <property type="nucleotide sequence ID" value="XM_035971267.1"/>
</dbReference>
<evidence type="ECO:0000256" key="1">
    <source>
        <dbReference type="SAM" id="MobiDB-lite"/>
    </source>
</evidence>
<feature type="region of interest" description="Disordered" evidence="1">
    <location>
        <begin position="1"/>
        <end position="33"/>
    </location>
</feature>
<dbReference type="Pfam" id="PF07004">
    <property type="entry name" value="SHIPPO-rpt"/>
    <property type="match status" value="2"/>
</dbReference>
<dbReference type="Proteomes" id="UP000694888">
    <property type="component" value="Unplaced"/>
</dbReference>